<organism evidence="6 7">
    <name type="scientific">Umbelopsis vinacea</name>
    <dbReference type="NCBI Taxonomy" id="44442"/>
    <lineage>
        <taxon>Eukaryota</taxon>
        <taxon>Fungi</taxon>
        <taxon>Fungi incertae sedis</taxon>
        <taxon>Mucoromycota</taxon>
        <taxon>Mucoromycotina</taxon>
        <taxon>Umbelopsidomycetes</taxon>
        <taxon>Umbelopsidales</taxon>
        <taxon>Umbelopsidaceae</taxon>
        <taxon>Umbelopsis</taxon>
    </lineage>
</organism>
<dbReference type="InterPro" id="IPR000504">
    <property type="entry name" value="RRM_dom"/>
</dbReference>
<sequence>MTNPQTATANPEQTQIETEKQNVKPADNSDRQDGPSQQHRQAEHDDRNNPPPTSPAYPPFAFGYVDPITAQYAYDQAVASGYDPSDPSFGAYIYPLSPQFTMQYYPDFMSGYQSYPGSPAMHPQSPPLNPNSPPFTPTFQFQQGGMSMSPPTHAFVLPPGQHFPPLHLSSPVLTGTNSAPGSPPHQMMQRLPGPFNNTGTRSSGSSTSQRRAQQSDQQQQQELQQLQQLHQSNQFHTHNIYVRGLDSTTTDEAFADMCSPYGPIASSKAIIEQKTGECKGYGFAMFENEDEAQRAIEGLNRNGLQASFARVGQESFSARLRSLQDETSANIYVSNLPPTMNEPQLEEMFKPYHTVSNRILRDPQTGLSRGVGFARMSDRSAAISVIETFNGHTLPGSNVPLQVRFADSLAQKRLKGQTARKRVWRARDFQPMAGFTARPMQMPMTPETMLGFASNNPGNAPQGGNPAYMSQANFAQYPNSQQPYYGDNDNLETTPKVEDELSTAVENKLKIGQDEDEGSKAE</sequence>
<evidence type="ECO:0000256" key="3">
    <source>
        <dbReference type="PROSITE-ProRule" id="PRU00176"/>
    </source>
</evidence>
<evidence type="ECO:0000313" key="7">
    <source>
        <dbReference type="Proteomes" id="UP000612746"/>
    </source>
</evidence>
<keyword evidence="1" id="KW-0677">Repeat</keyword>
<dbReference type="SMART" id="SM00360">
    <property type="entry name" value="RRM"/>
    <property type="match status" value="2"/>
</dbReference>
<keyword evidence="7" id="KW-1185">Reference proteome</keyword>
<feature type="region of interest" description="Disordered" evidence="4">
    <location>
        <begin position="166"/>
        <end position="225"/>
    </location>
</feature>
<dbReference type="SUPFAM" id="SSF54928">
    <property type="entry name" value="RNA-binding domain, RBD"/>
    <property type="match status" value="2"/>
</dbReference>
<feature type="region of interest" description="Disordered" evidence="4">
    <location>
        <begin position="1"/>
        <end position="60"/>
    </location>
</feature>
<gene>
    <name evidence="6" type="ORF">INT44_004433</name>
</gene>
<comment type="caution">
    <text evidence="6">The sequence shown here is derived from an EMBL/GenBank/DDBJ whole genome shotgun (WGS) entry which is preliminary data.</text>
</comment>
<feature type="compositionally biased region" description="Pro residues" evidence="4">
    <location>
        <begin position="124"/>
        <end position="136"/>
    </location>
</feature>
<feature type="domain" description="RRM" evidence="5">
    <location>
        <begin position="238"/>
        <end position="311"/>
    </location>
</feature>
<dbReference type="PROSITE" id="PS50102">
    <property type="entry name" value="RRM"/>
    <property type="match status" value="2"/>
</dbReference>
<dbReference type="Gene3D" id="3.30.70.330">
    <property type="match status" value="2"/>
</dbReference>
<keyword evidence="2 3" id="KW-0694">RNA-binding</keyword>
<dbReference type="OrthoDB" id="271725at2759"/>
<dbReference type="InterPro" id="IPR002343">
    <property type="entry name" value="Hud_Sxl_RNA"/>
</dbReference>
<dbReference type="GO" id="GO:0003723">
    <property type="term" value="F:RNA binding"/>
    <property type="evidence" value="ECO:0007669"/>
    <property type="project" value="UniProtKB-UniRule"/>
</dbReference>
<feature type="domain" description="RRM" evidence="5">
    <location>
        <begin position="329"/>
        <end position="408"/>
    </location>
</feature>
<name>A0A8H7UKF6_9FUNG</name>
<feature type="compositionally biased region" description="Polar residues" evidence="4">
    <location>
        <begin position="171"/>
        <end position="180"/>
    </location>
</feature>
<dbReference type="InterPro" id="IPR035979">
    <property type="entry name" value="RBD_domain_sf"/>
</dbReference>
<evidence type="ECO:0000256" key="4">
    <source>
        <dbReference type="SAM" id="MobiDB-lite"/>
    </source>
</evidence>
<proteinExistence type="predicted"/>
<feature type="compositionally biased region" description="Low complexity" evidence="4">
    <location>
        <begin position="201"/>
        <end position="225"/>
    </location>
</feature>
<feature type="region of interest" description="Disordered" evidence="4">
    <location>
        <begin position="116"/>
        <end position="138"/>
    </location>
</feature>
<feature type="compositionally biased region" description="Basic and acidic residues" evidence="4">
    <location>
        <begin position="17"/>
        <end position="33"/>
    </location>
</feature>
<dbReference type="EMBL" id="JAEPRA010000001">
    <property type="protein sequence ID" value="KAG2189291.1"/>
    <property type="molecule type" value="Genomic_DNA"/>
</dbReference>
<dbReference type="PANTHER" id="PTHR24012">
    <property type="entry name" value="RNA BINDING PROTEIN"/>
    <property type="match status" value="1"/>
</dbReference>
<feature type="compositionally biased region" description="Pro residues" evidence="4">
    <location>
        <begin position="49"/>
        <end position="58"/>
    </location>
</feature>
<dbReference type="PRINTS" id="PR00961">
    <property type="entry name" value="HUDSXLRNA"/>
</dbReference>
<accession>A0A8H7UKF6</accession>
<reference evidence="6" key="1">
    <citation type="submission" date="2020-12" db="EMBL/GenBank/DDBJ databases">
        <title>Metabolic potential, ecology and presence of endohyphal bacteria is reflected in genomic diversity of Mucoromycotina.</title>
        <authorList>
            <person name="Muszewska A."/>
            <person name="Okrasinska A."/>
            <person name="Steczkiewicz K."/>
            <person name="Drgas O."/>
            <person name="Orlowska M."/>
            <person name="Perlinska-Lenart U."/>
            <person name="Aleksandrzak-Piekarczyk T."/>
            <person name="Szatraj K."/>
            <person name="Zielenkiewicz U."/>
            <person name="Pilsyk S."/>
            <person name="Malc E."/>
            <person name="Mieczkowski P."/>
            <person name="Kruszewska J.S."/>
            <person name="Biernat P."/>
            <person name="Pawlowska J."/>
        </authorList>
    </citation>
    <scope>NUCLEOTIDE SEQUENCE</scope>
    <source>
        <strain evidence="6">WA0000051536</strain>
    </source>
</reference>
<evidence type="ECO:0000259" key="5">
    <source>
        <dbReference type="PROSITE" id="PS50102"/>
    </source>
</evidence>
<dbReference type="InterPro" id="IPR012677">
    <property type="entry name" value="Nucleotide-bd_a/b_plait_sf"/>
</dbReference>
<feature type="compositionally biased region" description="Polar residues" evidence="4">
    <location>
        <begin position="1"/>
        <end position="16"/>
    </location>
</feature>
<protein>
    <recommendedName>
        <fullName evidence="5">RRM domain-containing protein</fullName>
    </recommendedName>
</protein>
<dbReference type="Pfam" id="PF00076">
    <property type="entry name" value="RRM_1"/>
    <property type="match status" value="2"/>
</dbReference>
<dbReference type="GO" id="GO:1990904">
    <property type="term" value="C:ribonucleoprotein complex"/>
    <property type="evidence" value="ECO:0007669"/>
    <property type="project" value="InterPro"/>
</dbReference>
<evidence type="ECO:0000256" key="2">
    <source>
        <dbReference type="ARBA" id="ARBA00022884"/>
    </source>
</evidence>
<dbReference type="Proteomes" id="UP000612746">
    <property type="component" value="Unassembled WGS sequence"/>
</dbReference>
<dbReference type="AlphaFoldDB" id="A0A8H7UKF6"/>
<evidence type="ECO:0000256" key="1">
    <source>
        <dbReference type="ARBA" id="ARBA00022737"/>
    </source>
</evidence>
<evidence type="ECO:0000313" key="6">
    <source>
        <dbReference type="EMBL" id="KAG2189291.1"/>
    </source>
</evidence>